<proteinExistence type="predicted"/>
<dbReference type="OrthoDB" id="9795626at2"/>
<dbReference type="RefSeq" id="WP_092732996.1">
    <property type="nucleotide sequence ID" value="NZ_FMXE01000032.1"/>
</dbReference>
<dbReference type="InterPro" id="IPR027417">
    <property type="entry name" value="P-loop_NTPase"/>
</dbReference>
<protein>
    <submittedName>
        <fullName evidence="2">Exonuclease SbcC</fullName>
    </submittedName>
</protein>
<dbReference type="PANTHER" id="PTHR32114">
    <property type="entry name" value="ABC TRANSPORTER ABCH.3"/>
    <property type="match status" value="1"/>
</dbReference>
<keyword evidence="2" id="KW-0540">Nuclease</keyword>
<dbReference type="SUPFAM" id="SSF52540">
    <property type="entry name" value="P-loop containing nucleoside triphosphate hydrolases"/>
    <property type="match status" value="1"/>
</dbReference>
<reference evidence="3" key="1">
    <citation type="submission" date="2016-10" db="EMBL/GenBank/DDBJ databases">
        <authorList>
            <person name="Varghese N."/>
            <person name="Submissions S."/>
        </authorList>
    </citation>
    <scope>NUCLEOTIDE SEQUENCE [LARGE SCALE GENOMIC DNA]</scope>
    <source>
        <strain evidence="3">DSM 22703</strain>
    </source>
</reference>
<organism evidence="2 3">
    <name type="scientific">Algoriphagus alkaliphilus</name>
    <dbReference type="NCBI Taxonomy" id="279824"/>
    <lineage>
        <taxon>Bacteria</taxon>
        <taxon>Pseudomonadati</taxon>
        <taxon>Bacteroidota</taxon>
        <taxon>Cytophagia</taxon>
        <taxon>Cytophagales</taxon>
        <taxon>Cyclobacteriaceae</taxon>
        <taxon>Algoriphagus</taxon>
    </lineage>
</organism>
<accession>A0A1G5ZD67</accession>
<dbReference type="Proteomes" id="UP000198756">
    <property type="component" value="Unassembled WGS sequence"/>
</dbReference>
<dbReference type="PANTHER" id="PTHR32114:SF2">
    <property type="entry name" value="ABC TRANSPORTER ABCH.3"/>
    <property type="match status" value="1"/>
</dbReference>
<gene>
    <name evidence="2" type="ORF">SAMN03080617_03572</name>
</gene>
<keyword evidence="3" id="KW-1185">Reference proteome</keyword>
<dbReference type="AlphaFoldDB" id="A0A1G5ZD67"/>
<keyword evidence="1" id="KW-0175">Coiled coil</keyword>
<evidence type="ECO:0000256" key="1">
    <source>
        <dbReference type="SAM" id="Coils"/>
    </source>
</evidence>
<dbReference type="GO" id="GO:0004527">
    <property type="term" value="F:exonuclease activity"/>
    <property type="evidence" value="ECO:0007669"/>
    <property type="project" value="UniProtKB-KW"/>
</dbReference>
<evidence type="ECO:0000313" key="3">
    <source>
        <dbReference type="Proteomes" id="UP000198756"/>
    </source>
</evidence>
<sequence length="1010" mass="115680">MIPVRLEIQGLYSYREKQTVEFDQLTGAGLFGIFGAVGSGKSSILEAILLALYGSTERLSDRGEKNSMLNLQSDQLLINFEFRAGKNNVKTYLARYASKRNPKIFEDVKPAEHTFYERVGDTWEALSQRGEEIVGMQKNHFKQTVIIPQGKFREFIDLTPGPRAEMMKELFGLERFDLSGKTGSLLKVVREEKIRLETQLNALELFTQDKLVEKEGQFAKLTASLTHAESFVKQADQEFRAKEILRTQHQELLNYQTLRTELLGKKPEIESRRQLHGAFITAKTHLKPTWEKRNDAKVELEKYSVSVEDCIRFKDRFEKEVAQLEHEEIELKKKNQERPQREAKVRDLKKVLEIQLLNQNLQAAKSQLETLQPQIDTKKTAQKALRLQIQQLEGQNEKIAPTDSSLLADLKSAERDWKNWENQAAKYNAEIKQIENESRAFESELAQILQALPSTQSSLESWLQTGKERLTKLESERDSLIQKQGLVAHIHLLHDGQACPLCGALEHPDPLQAAEEAKELGEKTQELALEKSQIQQIQNAIQKQNELAIHLDNFRKNKEAKQAELAQLSQQIANLTSTLSNQGIENQESLSAKIQQISDSAKSLEKLQLDIRTTRKKLDTEQEALEKAENELNQSRLKMQSIQSGISSKQEEIKDPAFCEGFFTKEADLIRQTLQKVEKDIEEAIQLLEGKQKHLQEKRGEQVKNLADLETFTKLKKETAEKLSQFAERFEQLKVAFGFPDEQVLIQLFEHSLDAEKVLREITKFDQDLAIAESRIQDLTKNPEVSLFQEESFLQLSAKLQLLQSEAENLQKQQLLLGQEIKESLKNLEEKARLEQIYSKLQNRESNLKELDNMFRGSGFVKYVSSIYLKELCNTANVRFMKLSKNSLSLEIDDDNTFWVIDYLNGGKRRLLKTLSGGQTFQASLCLALALAEKVKALNQADQSFFFLDEGFGALDRNALRVVFETLKSLRHENRIVGIISHVEELQQEVGVYAQIELDPERGSQVSYSF</sequence>
<dbReference type="STRING" id="279824.SAMN03080617_03572"/>
<keyword evidence="2" id="KW-0378">Hydrolase</keyword>
<keyword evidence="2" id="KW-0269">Exonuclease</keyword>
<name>A0A1G5ZD67_9BACT</name>
<dbReference type="Gene3D" id="3.40.50.300">
    <property type="entry name" value="P-loop containing nucleotide triphosphate hydrolases"/>
    <property type="match status" value="2"/>
</dbReference>
<evidence type="ECO:0000313" key="2">
    <source>
        <dbReference type="EMBL" id="SDA92410.1"/>
    </source>
</evidence>
<dbReference type="EMBL" id="FMXE01000032">
    <property type="protein sequence ID" value="SDA92410.1"/>
    <property type="molecule type" value="Genomic_DNA"/>
</dbReference>
<dbReference type="Pfam" id="PF13558">
    <property type="entry name" value="SbcC_Walker_B"/>
    <property type="match status" value="1"/>
</dbReference>
<feature type="coiled-coil region" evidence="1">
    <location>
        <begin position="520"/>
        <end position="578"/>
    </location>
</feature>
<feature type="coiled-coil region" evidence="1">
    <location>
        <begin position="762"/>
        <end position="854"/>
    </location>
</feature>
<feature type="coiled-coil region" evidence="1">
    <location>
        <begin position="604"/>
        <end position="701"/>
    </location>
</feature>
<dbReference type="Gene3D" id="1.10.287.1490">
    <property type="match status" value="1"/>
</dbReference>
<feature type="coiled-coil region" evidence="1">
    <location>
        <begin position="375"/>
        <end position="483"/>
    </location>
</feature>